<evidence type="ECO:0000313" key="3">
    <source>
        <dbReference type="Proteomes" id="UP000186922"/>
    </source>
</evidence>
<protein>
    <submittedName>
        <fullName evidence="2">Uncharacterized protein</fullName>
    </submittedName>
</protein>
<reference evidence="2 3" key="1">
    <citation type="journal article" date="2016" name="Nat. Commun.">
        <title>Extremotolerant tardigrade genome and improved radiotolerance of human cultured cells by tardigrade-unique protein.</title>
        <authorList>
            <person name="Hashimoto T."/>
            <person name="Horikawa D.D."/>
            <person name="Saito Y."/>
            <person name="Kuwahara H."/>
            <person name="Kozuka-Hata H."/>
            <person name="Shin-I T."/>
            <person name="Minakuchi Y."/>
            <person name="Ohishi K."/>
            <person name="Motoyama A."/>
            <person name="Aizu T."/>
            <person name="Enomoto A."/>
            <person name="Kondo K."/>
            <person name="Tanaka S."/>
            <person name="Hara Y."/>
            <person name="Koshikawa S."/>
            <person name="Sagara H."/>
            <person name="Miura T."/>
            <person name="Yokobori S."/>
            <person name="Miyagawa K."/>
            <person name="Suzuki Y."/>
            <person name="Kubo T."/>
            <person name="Oyama M."/>
            <person name="Kohara Y."/>
            <person name="Fujiyama A."/>
            <person name="Arakawa K."/>
            <person name="Katayama T."/>
            <person name="Toyoda A."/>
            <person name="Kunieda T."/>
        </authorList>
    </citation>
    <scope>NUCLEOTIDE SEQUENCE [LARGE SCALE GENOMIC DNA]</scope>
    <source>
        <strain evidence="2 3">YOKOZUNA-1</strain>
    </source>
</reference>
<gene>
    <name evidence="2" type="primary">RvY_04816-1</name>
    <name evidence="2" type="synonym">RvY_04816.1</name>
    <name evidence="2" type="ORF">RvY_04816</name>
</gene>
<dbReference type="Proteomes" id="UP000186922">
    <property type="component" value="Unassembled WGS sequence"/>
</dbReference>
<proteinExistence type="predicted"/>
<organism evidence="2 3">
    <name type="scientific">Ramazzottius varieornatus</name>
    <name type="common">Water bear</name>
    <name type="synonym">Tardigrade</name>
    <dbReference type="NCBI Taxonomy" id="947166"/>
    <lineage>
        <taxon>Eukaryota</taxon>
        <taxon>Metazoa</taxon>
        <taxon>Ecdysozoa</taxon>
        <taxon>Tardigrada</taxon>
        <taxon>Eutardigrada</taxon>
        <taxon>Parachela</taxon>
        <taxon>Hypsibioidea</taxon>
        <taxon>Ramazzottiidae</taxon>
        <taxon>Ramazzottius</taxon>
    </lineage>
</organism>
<keyword evidence="3" id="KW-1185">Reference proteome</keyword>
<evidence type="ECO:0000313" key="2">
    <source>
        <dbReference type="EMBL" id="GAU92776.1"/>
    </source>
</evidence>
<accession>A0A1D1USX5</accession>
<sequence length="228" mass="24774">MTASDLERSLPSRGRCSSLGQPGKVATAPSLRLHFGLPFNAEGEAPFSHTETPSSSFASKFNPLHNTSYSQFTKHLSNTQLSASPPKISINSIEFKRPSFSAEGDDHVSFVSGPCSRLGVAEVPTMSVSACDTPEDTPRGTPRASPTLLRKKNVEVSQQKFTRSGSTGFLGWLTRPGETPVQEESQFFHQKEDMTSLQKLLGAHNKKPRFTMGSVSLADLNVITPSEY</sequence>
<dbReference type="OrthoDB" id="10064891at2759"/>
<feature type="region of interest" description="Disordered" evidence="1">
    <location>
        <begin position="1"/>
        <end position="25"/>
    </location>
</feature>
<name>A0A1D1USX5_RAMVA</name>
<evidence type="ECO:0000256" key="1">
    <source>
        <dbReference type="SAM" id="MobiDB-lite"/>
    </source>
</evidence>
<comment type="caution">
    <text evidence="2">The sequence shown here is derived from an EMBL/GenBank/DDBJ whole genome shotgun (WGS) entry which is preliminary data.</text>
</comment>
<feature type="compositionally biased region" description="Basic and acidic residues" evidence="1">
    <location>
        <begin position="1"/>
        <end position="10"/>
    </location>
</feature>
<dbReference type="AlphaFoldDB" id="A0A1D1USX5"/>
<dbReference type="EMBL" id="BDGG01000002">
    <property type="protein sequence ID" value="GAU92776.1"/>
    <property type="molecule type" value="Genomic_DNA"/>
</dbReference>